<name>A0A1I3JDR6_9GAMM</name>
<dbReference type="RefSeq" id="WP_244157123.1">
    <property type="nucleotide sequence ID" value="NZ_FORC01000002.1"/>
</dbReference>
<organism evidence="2 3">
    <name type="scientific">Phytopseudomonas argentinensis</name>
    <dbReference type="NCBI Taxonomy" id="289370"/>
    <lineage>
        <taxon>Bacteria</taxon>
        <taxon>Pseudomonadati</taxon>
        <taxon>Pseudomonadota</taxon>
        <taxon>Gammaproteobacteria</taxon>
        <taxon>Pseudomonadales</taxon>
        <taxon>Pseudomonadaceae</taxon>
        <taxon>Phytopseudomonas</taxon>
    </lineage>
</organism>
<dbReference type="Pfam" id="PF00190">
    <property type="entry name" value="Cupin_1"/>
    <property type="match status" value="1"/>
</dbReference>
<evidence type="ECO:0000259" key="1">
    <source>
        <dbReference type="Pfam" id="PF00190"/>
    </source>
</evidence>
<protein>
    <submittedName>
        <fullName evidence="2">Uncharacterized protein YjlB</fullName>
    </submittedName>
</protein>
<dbReference type="SUPFAM" id="SSF51182">
    <property type="entry name" value="RmlC-like cupins"/>
    <property type="match status" value="1"/>
</dbReference>
<dbReference type="InterPro" id="IPR014710">
    <property type="entry name" value="RmlC-like_jellyroll"/>
</dbReference>
<accession>A0A1I3JDR6</accession>
<dbReference type="EMBL" id="FORC01000002">
    <property type="protein sequence ID" value="SFI58417.1"/>
    <property type="molecule type" value="Genomic_DNA"/>
</dbReference>
<dbReference type="InterPro" id="IPR011051">
    <property type="entry name" value="RmlC_Cupin_sf"/>
</dbReference>
<dbReference type="Proteomes" id="UP000183018">
    <property type="component" value="Unassembled WGS sequence"/>
</dbReference>
<keyword evidence="3" id="KW-1185">Reference proteome</keyword>
<evidence type="ECO:0000313" key="2">
    <source>
        <dbReference type="EMBL" id="SFI58417.1"/>
    </source>
</evidence>
<reference evidence="3" key="1">
    <citation type="submission" date="2016-10" db="EMBL/GenBank/DDBJ databases">
        <authorList>
            <person name="Varghese N."/>
            <person name="Submissions S."/>
        </authorList>
    </citation>
    <scope>NUCLEOTIDE SEQUENCE [LARGE SCALE GENOMIC DNA]</scope>
    <source>
        <strain evidence="3">LMG 22563</strain>
    </source>
</reference>
<dbReference type="PANTHER" id="PTHR36448:SF2">
    <property type="entry name" value="CUPIN TYPE-1 DOMAIN-CONTAINING PROTEIN"/>
    <property type="match status" value="1"/>
</dbReference>
<dbReference type="STRING" id="289370.SAMN05216602_1786"/>
<dbReference type="Gene3D" id="2.60.120.10">
    <property type="entry name" value="Jelly Rolls"/>
    <property type="match status" value="1"/>
</dbReference>
<dbReference type="InterPro" id="IPR014500">
    <property type="entry name" value="UCP019307_cupin"/>
</dbReference>
<gene>
    <name evidence="2" type="ORF">SAMN05216602_1786</name>
</gene>
<dbReference type="PANTHER" id="PTHR36448">
    <property type="entry name" value="BLR7373 PROTEIN"/>
    <property type="match status" value="1"/>
</dbReference>
<feature type="domain" description="Cupin type-1" evidence="1">
    <location>
        <begin position="95"/>
        <end position="151"/>
    </location>
</feature>
<dbReference type="AlphaFoldDB" id="A0A1I3JDR6"/>
<dbReference type="CDD" id="cd02219">
    <property type="entry name" value="cupin_YjlB-like"/>
    <property type="match status" value="1"/>
</dbReference>
<sequence length="188" mass="20718">MDMFSHRLMLHYLANLGEASGDFGTPSQREYPAVQVERLLLTRNDWMPNNSNHPVLLYRQALKGKGLPDPGGTQQLFKAHGWPAQWVDGIYDYHHYHSNAHEVLGVIQGHARVMLGGPNGQELDVQAGDVLVLPAGTGHCNLGSSDDFLVVGGYPHGQEPDLCRTAPTDDQRRAIEQTPYPSFDPVLG</sequence>
<evidence type="ECO:0000313" key="3">
    <source>
        <dbReference type="Proteomes" id="UP000183018"/>
    </source>
</evidence>
<proteinExistence type="predicted"/>
<dbReference type="InterPro" id="IPR047121">
    <property type="entry name" value="YjiB-like"/>
</dbReference>
<dbReference type="InterPro" id="IPR006045">
    <property type="entry name" value="Cupin_1"/>
</dbReference>
<dbReference type="PIRSF" id="PIRSF019307">
    <property type="entry name" value="UCP019307"/>
    <property type="match status" value="1"/>
</dbReference>